<keyword evidence="2" id="KW-0675">Receptor</keyword>
<keyword evidence="2" id="KW-0808">Transferase</keyword>
<dbReference type="EMBL" id="QGNW01001542">
    <property type="protein sequence ID" value="RVW37247.1"/>
    <property type="molecule type" value="Genomic_DNA"/>
</dbReference>
<sequence length="104" mass="11666">MVRPSLQLVGALNWVSSVQGSRKLPMAEFDYPCDTLLPGMKLGWNRVAGLDRYLSSWKSADDPSKGNLLIGLILVDFHNYFEEWFSCSISPGPWNGIDSVEFLN</sequence>
<accession>A0A438DP57</accession>
<dbReference type="AlphaFoldDB" id="A0A438DP57"/>
<gene>
    <name evidence="2" type="primary">SRK6</name>
    <name evidence="2" type="ORF">CK203_104618</name>
</gene>
<dbReference type="Proteomes" id="UP000288805">
    <property type="component" value="Unassembled WGS sequence"/>
</dbReference>
<name>A0A438DP57_VITVI</name>
<protein>
    <submittedName>
        <fullName evidence="2">Putative serine/threonine-protein kinase receptor</fullName>
    </submittedName>
</protein>
<dbReference type="GO" id="GO:0016301">
    <property type="term" value="F:kinase activity"/>
    <property type="evidence" value="ECO:0007669"/>
    <property type="project" value="UniProtKB-KW"/>
</dbReference>
<dbReference type="Pfam" id="PF01453">
    <property type="entry name" value="B_lectin"/>
    <property type="match status" value="1"/>
</dbReference>
<evidence type="ECO:0000313" key="2">
    <source>
        <dbReference type="EMBL" id="RVW37247.1"/>
    </source>
</evidence>
<evidence type="ECO:0000313" key="3">
    <source>
        <dbReference type="Proteomes" id="UP000288805"/>
    </source>
</evidence>
<comment type="caution">
    <text evidence="2">The sequence shown here is derived from an EMBL/GenBank/DDBJ whole genome shotgun (WGS) entry which is preliminary data.</text>
</comment>
<dbReference type="InterPro" id="IPR001480">
    <property type="entry name" value="Bulb-type_lectin_dom"/>
</dbReference>
<feature type="domain" description="Bulb-type lectin" evidence="1">
    <location>
        <begin position="18"/>
        <end position="58"/>
    </location>
</feature>
<proteinExistence type="predicted"/>
<keyword evidence="2" id="KW-0418">Kinase</keyword>
<evidence type="ECO:0000259" key="1">
    <source>
        <dbReference type="Pfam" id="PF01453"/>
    </source>
</evidence>
<dbReference type="PANTHER" id="PTHR32444:SF183">
    <property type="entry name" value="APPLE DOMAIN-CONTAINING PROTEIN"/>
    <property type="match status" value="1"/>
</dbReference>
<reference evidence="2 3" key="1">
    <citation type="journal article" date="2018" name="PLoS Genet.">
        <title>Population sequencing reveals clonal diversity and ancestral inbreeding in the grapevine cultivar Chardonnay.</title>
        <authorList>
            <person name="Roach M.J."/>
            <person name="Johnson D.L."/>
            <person name="Bohlmann J."/>
            <person name="van Vuuren H.J."/>
            <person name="Jones S.J."/>
            <person name="Pretorius I.S."/>
            <person name="Schmidt S.A."/>
            <person name="Borneman A.R."/>
        </authorList>
    </citation>
    <scope>NUCLEOTIDE SEQUENCE [LARGE SCALE GENOMIC DNA]</scope>
    <source>
        <strain evidence="3">cv. Chardonnay</strain>
        <tissue evidence="2">Leaf</tissue>
    </source>
</reference>
<organism evidence="2 3">
    <name type="scientific">Vitis vinifera</name>
    <name type="common">Grape</name>
    <dbReference type="NCBI Taxonomy" id="29760"/>
    <lineage>
        <taxon>Eukaryota</taxon>
        <taxon>Viridiplantae</taxon>
        <taxon>Streptophyta</taxon>
        <taxon>Embryophyta</taxon>
        <taxon>Tracheophyta</taxon>
        <taxon>Spermatophyta</taxon>
        <taxon>Magnoliopsida</taxon>
        <taxon>eudicotyledons</taxon>
        <taxon>Gunneridae</taxon>
        <taxon>Pentapetalae</taxon>
        <taxon>rosids</taxon>
        <taxon>Vitales</taxon>
        <taxon>Vitaceae</taxon>
        <taxon>Viteae</taxon>
        <taxon>Vitis</taxon>
    </lineage>
</organism>
<dbReference type="PANTHER" id="PTHR32444">
    <property type="entry name" value="BULB-TYPE LECTIN DOMAIN-CONTAINING PROTEIN"/>
    <property type="match status" value="1"/>
</dbReference>